<feature type="compositionally biased region" description="Low complexity" evidence="1">
    <location>
        <begin position="332"/>
        <end position="353"/>
    </location>
</feature>
<proteinExistence type="predicted"/>
<feature type="compositionally biased region" description="Low complexity" evidence="1">
    <location>
        <begin position="310"/>
        <end position="323"/>
    </location>
</feature>
<feature type="region of interest" description="Disordered" evidence="1">
    <location>
        <begin position="306"/>
        <end position="365"/>
    </location>
</feature>
<sequence length="846" mass="88928">MTLTRRRPSQSSQNIRNHGDVEPCKTNERTMDEDAELVLVTSDSFTAKRLTYQLNCARTYAVCDEQAGLTGGSPTLDAQHQQQPPSSPFSRINRQFRDTFRRVTKPFSKKAKKSTTSEQEESGDELLLDKQPQPMSVPPEACPNENQALVDPSGDGPYTLSATIPSIPATTSATTRMASIKDPELVVTSSNQVVRPTGAMGSRTPSAPSVPTKLPIGSHTATTGIVGSSPSSAVAHTFHVSHNLPHGASFQTHGSVLPVLPVPSRAATHESPVEPIGVVAAGEADFSLDECEDRMLKSLPSPVFESAKVSRSPPTTPLGPTSPNTYSLGIKSTAIPPVTPTSPSSLTSFGPGTHSAQLDRPPVSEDPSVVSAALAKYVMERASLNESSMVPEPTADREFCADVLAETLKAEPETVLTIPSTVTAESTVPLESASKLKTTLDESTKITSVTTVTSDKVSHTSTHSNHTTINQTTVLANASGDFLSDYNDKPNIQSECGDGQLSPETAVSQMQSFSTGTTSSSVSSTESPRPQPQSDSTLNSVADKVDHSPIPPPHTSVSTFGQSELSDGATATLNSQPTKQSESKSPALSSSSSFQSRLRAPMISVPRTSTTSEADTWSRTPEFPAPYRPVSSCSTHSGLHSPKEIAPDSTVAEPSSINRPNTSFPAEVSQTSHAKTVNDLHTKQVPETHGHTQSGCPLSSTVVPSRTSGIRPPSVKVPGSSPNPPSIDQIRPEGSIHPFNGTHPTAAVVSDPEAHVSTHKAAEVKTIPSGIRPPSVGINMSTGSRATGIPAPNPVATNGTGGKSGSASGLPTATAPTGIRPPSRVPKPSTDRVVSPIFFVYFDFKF</sequence>
<feature type="region of interest" description="Disordered" evidence="1">
    <location>
        <begin position="101"/>
        <end position="142"/>
    </location>
</feature>
<name>A0A8E0S915_9TREM</name>
<feature type="compositionally biased region" description="Basic residues" evidence="1">
    <location>
        <begin position="102"/>
        <end position="113"/>
    </location>
</feature>
<feature type="compositionally biased region" description="Polar residues" evidence="1">
    <location>
        <begin position="805"/>
        <end position="815"/>
    </location>
</feature>
<protein>
    <submittedName>
        <fullName evidence="2">Uncharacterized protein</fullName>
    </submittedName>
</protein>
<gene>
    <name evidence="2" type="ORF">FBUS_05171</name>
</gene>
<feature type="compositionally biased region" description="Low complexity" evidence="1">
    <location>
        <begin position="579"/>
        <end position="601"/>
    </location>
</feature>
<feature type="compositionally biased region" description="Polar residues" evidence="1">
    <location>
        <begin position="691"/>
        <end position="708"/>
    </location>
</feature>
<feature type="region of interest" description="Disordered" evidence="1">
    <location>
        <begin position="785"/>
        <end position="829"/>
    </location>
</feature>
<feature type="region of interest" description="Disordered" evidence="1">
    <location>
        <begin position="486"/>
        <end position="656"/>
    </location>
</feature>
<evidence type="ECO:0000256" key="1">
    <source>
        <dbReference type="SAM" id="MobiDB-lite"/>
    </source>
</evidence>
<feature type="compositionally biased region" description="Basic and acidic residues" evidence="1">
    <location>
        <begin position="17"/>
        <end position="29"/>
    </location>
</feature>
<organism evidence="2 3">
    <name type="scientific">Fasciolopsis buskii</name>
    <dbReference type="NCBI Taxonomy" id="27845"/>
    <lineage>
        <taxon>Eukaryota</taxon>
        <taxon>Metazoa</taxon>
        <taxon>Spiralia</taxon>
        <taxon>Lophotrochozoa</taxon>
        <taxon>Platyhelminthes</taxon>
        <taxon>Trematoda</taxon>
        <taxon>Digenea</taxon>
        <taxon>Plagiorchiida</taxon>
        <taxon>Echinostomata</taxon>
        <taxon>Echinostomatoidea</taxon>
        <taxon>Fasciolidae</taxon>
        <taxon>Fasciolopsis</taxon>
    </lineage>
</organism>
<feature type="compositionally biased region" description="Low complexity" evidence="1">
    <location>
        <begin position="512"/>
        <end position="527"/>
    </location>
</feature>
<evidence type="ECO:0000313" key="3">
    <source>
        <dbReference type="Proteomes" id="UP000728185"/>
    </source>
</evidence>
<accession>A0A8E0S915</accession>
<dbReference type="EMBL" id="LUCM01000784">
    <property type="protein sequence ID" value="KAA0200008.1"/>
    <property type="molecule type" value="Genomic_DNA"/>
</dbReference>
<feature type="region of interest" description="Disordered" evidence="1">
    <location>
        <begin position="686"/>
        <end position="723"/>
    </location>
</feature>
<comment type="caution">
    <text evidence="2">The sequence shown here is derived from an EMBL/GenBank/DDBJ whole genome shotgun (WGS) entry which is preliminary data.</text>
</comment>
<feature type="region of interest" description="Disordered" evidence="1">
    <location>
        <begin position="195"/>
        <end position="215"/>
    </location>
</feature>
<dbReference type="AlphaFoldDB" id="A0A8E0S915"/>
<feature type="compositionally biased region" description="Polar residues" evidence="1">
    <location>
        <begin position="555"/>
        <end position="578"/>
    </location>
</feature>
<keyword evidence="3" id="KW-1185">Reference proteome</keyword>
<feature type="compositionally biased region" description="Polar residues" evidence="1">
    <location>
        <begin position="502"/>
        <end position="511"/>
    </location>
</feature>
<feature type="compositionally biased region" description="Polar residues" evidence="1">
    <location>
        <begin position="606"/>
        <end position="619"/>
    </location>
</feature>
<evidence type="ECO:0000313" key="2">
    <source>
        <dbReference type="EMBL" id="KAA0200008.1"/>
    </source>
</evidence>
<dbReference type="Proteomes" id="UP000728185">
    <property type="component" value="Unassembled WGS sequence"/>
</dbReference>
<dbReference type="OrthoDB" id="10514208at2759"/>
<feature type="region of interest" description="Disordered" evidence="1">
    <location>
        <begin position="1"/>
        <end position="29"/>
    </location>
</feature>
<reference evidence="2" key="1">
    <citation type="submission" date="2019-05" db="EMBL/GenBank/DDBJ databases">
        <title>Annotation for the trematode Fasciolopsis buski.</title>
        <authorList>
            <person name="Choi Y.-J."/>
        </authorList>
    </citation>
    <scope>NUCLEOTIDE SEQUENCE</scope>
    <source>
        <strain evidence="2">HT</strain>
        <tissue evidence="2">Whole worm</tissue>
    </source>
</reference>